<proteinExistence type="predicted"/>
<accession>B2A239</accession>
<dbReference type="RefSeq" id="WP_012447719.1">
    <property type="nucleotide sequence ID" value="NC_010718.1"/>
</dbReference>
<evidence type="ECO:0008006" key="3">
    <source>
        <dbReference type="Google" id="ProtNLM"/>
    </source>
</evidence>
<dbReference type="STRING" id="457570.Nther_1261"/>
<dbReference type="EMBL" id="CP001034">
    <property type="protein sequence ID" value="ACB84844.1"/>
    <property type="molecule type" value="Genomic_DNA"/>
</dbReference>
<dbReference type="InterPro" id="IPR001448">
    <property type="entry name" value="SASP_alpha/beta-type"/>
</dbReference>
<organism evidence="1 2">
    <name type="scientific">Natranaerobius thermophilus (strain ATCC BAA-1301 / DSM 18059 / JW/NM-WN-LF)</name>
    <dbReference type="NCBI Taxonomy" id="457570"/>
    <lineage>
        <taxon>Bacteria</taxon>
        <taxon>Bacillati</taxon>
        <taxon>Bacillota</taxon>
        <taxon>Clostridia</taxon>
        <taxon>Natranaerobiales</taxon>
        <taxon>Natranaerobiaceae</taxon>
        <taxon>Natranaerobius</taxon>
    </lineage>
</organism>
<reference evidence="1 2" key="1">
    <citation type="submission" date="2008-04" db="EMBL/GenBank/DDBJ databases">
        <title>Complete sequence of chromosome of Natranaerobius thermophilus JW/NM-WN-LF.</title>
        <authorList>
            <consortium name="US DOE Joint Genome Institute"/>
            <person name="Copeland A."/>
            <person name="Lucas S."/>
            <person name="Lapidus A."/>
            <person name="Glavina del Rio T."/>
            <person name="Dalin E."/>
            <person name="Tice H."/>
            <person name="Bruce D."/>
            <person name="Goodwin L."/>
            <person name="Pitluck S."/>
            <person name="Chertkov O."/>
            <person name="Brettin T."/>
            <person name="Detter J.C."/>
            <person name="Han C."/>
            <person name="Kuske C.R."/>
            <person name="Schmutz J."/>
            <person name="Larimer F."/>
            <person name="Land M."/>
            <person name="Hauser L."/>
            <person name="Kyrpides N."/>
            <person name="Lykidis A."/>
            <person name="Mesbah N.M."/>
            <person name="Wiegel J."/>
        </authorList>
    </citation>
    <scope>NUCLEOTIDE SEQUENCE [LARGE SCALE GENOMIC DNA]</scope>
    <source>
        <strain evidence="2">ATCC BAA-1301 / DSM 18059 / JW/NM-WN-LF</strain>
    </source>
</reference>
<gene>
    <name evidence="1" type="ordered locus">Nther_1261</name>
</gene>
<dbReference type="KEGG" id="nth:Nther_1261"/>
<dbReference type="InParanoid" id="B2A239"/>
<evidence type="ECO:0000313" key="2">
    <source>
        <dbReference type="Proteomes" id="UP000001683"/>
    </source>
</evidence>
<dbReference type="Pfam" id="PF00269">
    <property type="entry name" value="SASP"/>
    <property type="match status" value="1"/>
</dbReference>
<name>B2A239_NATTJ</name>
<evidence type="ECO:0000313" key="1">
    <source>
        <dbReference type="EMBL" id="ACB84844.1"/>
    </source>
</evidence>
<protein>
    <recommendedName>
        <fullName evidence="3">Small acid-soluble spore protein alpha/beta type</fullName>
    </recommendedName>
</protein>
<keyword evidence="2" id="KW-1185">Reference proteome</keyword>
<dbReference type="Proteomes" id="UP000001683">
    <property type="component" value="Chromosome"/>
</dbReference>
<dbReference type="HOGENOM" id="CLU_169738_1_3_9"/>
<dbReference type="OrthoDB" id="1708261at2"/>
<reference evidence="1 2" key="2">
    <citation type="journal article" date="2011" name="J. Bacteriol.">
        <title>Complete genome sequence of the anaerobic, halophilic alkalithermophile Natranaerobius thermophilus JW/NM-WN-LF.</title>
        <authorList>
            <person name="Zhao B."/>
            <person name="Mesbah N.M."/>
            <person name="Dalin E."/>
            <person name="Goodwin L."/>
            <person name="Nolan M."/>
            <person name="Pitluck S."/>
            <person name="Chertkov O."/>
            <person name="Brettin T.S."/>
            <person name="Han J."/>
            <person name="Larimer F.W."/>
            <person name="Land M.L."/>
            <person name="Hauser L."/>
            <person name="Kyrpides N."/>
            <person name="Wiegel J."/>
        </authorList>
    </citation>
    <scope>NUCLEOTIDE SEQUENCE [LARGE SCALE GENOMIC DNA]</scope>
    <source>
        <strain evidence="2">ATCC BAA-1301 / DSM 18059 / JW/NM-WN-LF</strain>
    </source>
</reference>
<dbReference type="GO" id="GO:0006265">
    <property type="term" value="P:DNA topological change"/>
    <property type="evidence" value="ECO:0007669"/>
    <property type="project" value="InterPro"/>
</dbReference>
<dbReference type="GO" id="GO:0003690">
    <property type="term" value="F:double-stranded DNA binding"/>
    <property type="evidence" value="ECO:0007669"/>
    <property type="project" value="InterPro"/>
</dbReference>
<dbReference type="AlphaFoldDB" id="B2A239"/>
<sequence length="67" mass="7654">MVTQKDEKLDEGRLNEIKDYFKWKTAIEMGLGGKVLKHGWANLTAEESGKIGGIVSKKIKKYYSKKH</sequence>